<dbReference type="RefSeq" id="WP_240180777.1">
    <property type="nucleotide sequence ID" value="NZ_CP092363.2"/>
</dbReference>
<dbReference type="PANTHER" id="PTHR35601">
    <property type="entry name" value="TOXIN RELE"/>
    <property type="match status" value="1"/>
</dbReference>
<dbReference type="Proteomes" id="UP001055337">
    <property type="component" value="Plasmid unnamed"/>
</dbReference>
<dbReference type="SUPFAM" id="SSF143011">
    <property type="entry name" value="RelE-like"/>
    <property type="match status" value="1"/>
</dbReference>
<evidence type="ECO:0000256" key="2">
    <source>
        <dbReference type="ARBA" id="ARBA00022649"/>
    </source>
</evidence>
<comment type="similarity">
    <text evidence="1">Belongs to the RelE toxin family.</text>
</comment>
<gene>
    <name evidence="3" type="ORF">MI149_29500</name>
</gene>
<dbReference type="Gene3D" id="3.30.2310.20">
    <property type="entry name" value="RelE-like"/>
    <property type="match status" value="1"/>
</dbReference>
<name>A0ABY3TTV0_9MYCO</name>
<protein>
    <submittedName>
        <fullName evidence="3">Type II toxin-antitoxin system RelE/ParE family toxin</fullName>
    </submittedName>
</protein>
<dbReference type="InterPro" id="IPR035093">
    <property type="entry name" value="RelE/ParE_toxin_dom_sf"/>
</dbReference>
<sequence>MNAEDGYTTRFTATARRDLDKLPPRILAAVIEFAFGDLTREPRRVGKPLGGKLAGQFSARRGPYRLLYRIDDPAATIWVHRVDHRSDVYRRP</sequence>
<evidence type="ECO:0000313" key="4">
    <source>
        <dbReference type="Proteomes" id="UP001055337"/>
    </source>
</evidence>
<keyword evidence="2" id="KW-1277">Toxin-antitoxin system</keyword>
<keyword evidence="4" id="KW-1185">Reference proteome</keyword>
<reference evidence="3" key="1">
    <citation type="submission" date="2022-08" db="EMBL/GenBank/DDBJ databases">
        <title>Whole genome sequencing of non-tuberculosis mycobacteria type-strains.</title>
        <authorList>
            <person name="Igarashi Y."/>
            <person name="Osugi A."/>
            <person name="Mitarai S."/>
        </authorList>
    </citation>
    <scope>NUCLEOTIDE SEQUENCE</scope>
    <source>
        <strain evidence="3">JCM 16369</strain>
    </source>
</reference>
<accession>A0ABY3TTV0</accession>
<keyword evidence="3" id="KW-0614">Plasmid</keyword>
<evidence type="ECO:0000313" key="3">
    <source>
        <dbReference type="EMBL" id="ULN44823.1"/>
    </source>
</evidence>
<organism evidence="3 4">
    <name type="scientific">Mycolicibacterium crocinum</name>
    <dbReference type="NCBI Taxonomy" id="388459"/>
    <lineage>
        <taxon>Bacteria</taxon>
        <taxon>Bacillati</taxon>
        <taxon>Actinomycetota</taxon>
        <taxon>Actinomycetes</taxon>
        <taxon>Mycobacteriales</taxon>
        <taxon>Mycobacteriaceae</taxon>
        <taxon>Mycolicibacterium</taxon>
    </lineage>
</organism>
<evidence type="ECO:0000256" key="1">
    <source>
        <dbReference type="ARBA" id="ARBA00006226"/>
    </source>
</evidence>
<dbReference type="EMBL" id="CP092363">
    <property type="protein sequence ID" value="ULN44823.1"/>
    <property type="molecule type" value="Genomic_DNA"/>
</dbReference>
<geneLocation type="plasmid" evidence="3 4">
    <name>unnamed</name>
</geneLocation>
<dbReference type="InterPro" id="IPR007712">
    <property type="entry name" value="RelE/ParE_toxin"/>
</dbReference>
<dbReference type="Pfam" id="PF05016">
    <property type="entry name" value="ParE_toxin"/>
    <property type="match status" value="1"/>
</dbReference>
<proteinExistence type="inferred from homology"/>
<dbReference type="PANTHER" id="PTHR35601:SF1">
    <property type="entry name" value="TOXIN RELE"/>
    <property type="match status" value="1"/>
</dbReference>